<dbReference type="GO" id="GO:0004674">
    <property type="term" value="F:protein serine/threonine kinase activity"/>
    <property type="evidence" value="ECO:0007669"/>
    <property type="project" value="TreeGrafter"/>
</dbReference>
<dbReference type="STRING" id="92696.A0A4R0S0V2"/>
<keyword evidence="3" id="KW-0539">Nucleus</keyword>
<dbReference type="SUPFAM" id="SSF50249">
    <property type="entry name" value="Nucleic acid-binding proteins"/>
    <property type="match status" value="1"/>
</dbReference>
<dbReference type="GO" id="GO:0006281">
    <property type="term" value="P:DNA repair"/>
    <property type="evidence" value="ECO:0007669"/>
    <property type="project" value="InterPro"/>
</dbReference>
<reference evidence="5 6" key="1">
    <citation type="submission" date="2018-11" db="EMBL/GenBank/DDBJ databases">
        <title>Genome assembly of Steccherinum ochraceum LE-BIN_3174, the white-rot fungus of the Steccherinaceae family (The Residual Polyporoid clade, Polyporales, Basidiomycota).</title>
        <authorList>
            <person name="Fedorova T.V."/>
            <person name="Glazunova O.A."/>
            <person name="Landesman E.O."/>
            <person name="Moiseenko K.V."/>
            <person name="Psurtseva N.V."/>
            <person name="Savinova O.S."/>
            <person name="Shakhova N.V."/>
            <person name="Tyazhelova T.V."/>
            <person name="Vasina D.V."/>
        </authorList>
    </citation>
    <scope>NUCLEOTIDE SEQUENCE [LARGE SCALE GENOMIC DNA]</scope>
    <source>
        <strain evidence="5 6">LE-BIN_3174</strain>
    </source>
</reference>
<dbReference type="OrthoDB" id="346907at2759"/>
<dbReference type="InterPro" id="IPR001245">
    <property type="entry name" value="Ser-Thr/Tyr_kinase_cat_dom"/>
</dbReference>
<evidence type="ECO:0000313" key="5">
    <source>
        <dbReference type="EMBL" id="TCD70708.1"/>
    </source>
</evidence>
<dbReference type="InterPro" id="IPR011009">
    <property type="entry name" value="Kinase-like_dom_sf"/>
</dbReference>
<evidence type="ECO:0000256" key="1">
    <source>
        <dbReference type="ARBA" id="ARBA00004123"/>
    </source>
</evidence>
<dbReference type="PANTHER" id="PTHR44329:SF214">
    <property type="entry name" value="PROTEIN KINASE DOMAIN-CONTAINING PROTEIN"/>
    <property type="match status" value="1"/>
</dbReference>
<gene>
    <name evidence="5" type="ORF">EIP91_002084</name>
</gene>
<keyword evidence="6" id="KW-1185">Reference proteome</keyword>
<dbReference type="GO" id="GO:0003677">
    <property type="term" value="F:DNA binding"/>
    <property type="evidence" value="ECO:0007669"/>
    <property type="project" value="InterPro"/>
</dbReference>
<organism evidence="5 6">
    <name type="scientific">Steccherinum ochraceum</name>
    <dbReference type="NCBI Taxonomy" id="92696"/>
    <lineage>
        <taxon>Eukaryota</taxon>
        <taxon>Fungi</taxon>
        <taxon>Dikarya</taxon>
        <taxon>Basidiomycota</taxon>
        <taxon>Agaricomycotina</taxon>
        <taxon>Agaricomycetes</taxon>
        <taxon>Polyporales</taxon>
        <taxon>Steccherinaceae</taxon>
        <taxon>Steccherinum</taxon>
    </lineage>
</organism>
<name>A0A4R0S0V2_9APHY</name>
<dbReference type="GO" id="GO:0005524">
    <property type="term" value="F:ATP binding"/>
    <property type="evidence" value="ECO:0007669"/>
    <property type="project" value="InterPro"/>
</dbReference>
<comment type="caution">
    <text evidence="5">The sequence shown here is derived from an EMBL/GenBank/DDBJ whole genome shotgun (WGS) entry which is preliminary data.</text>
</comment>
<protein>
    <recommendedName>
        <fullName evidence="4">Protein kinase domain-containing protein</fullName>
    </recommendedName>
</protein>
<proteinExistence type="inferred from homology"/>
<dbReference type="Proteomes" id="UP000292702">
    <property type="component" value="Unassembled WGS sequence"/>
</dbReference>
<dbReference type="InterPro" id="IPR013970">
    <property type="entry name" value="Rfa2"/>
</dbReference>
<accession>A0A4R0S0V2</accession>
<feature type="domain" description="Protein kinase" evidence="4">
    <location>
        <begin position="578"/>
        <end position="799"/>
    </location>
</feature>
<dbReference type="InterPro" id="IPR000719">
    <property type="entry name" value="Prot_kinase_dom"/>
</dbReference>
<dbReference type="GO" id="GO:0006310">
    <property type="term" value="P:DNA recombination"/>
    <property type="evidence" value="ECO:0007669"/>
    <property type="project" value="InterPro"/>
</dbReference>
<dbReference type="Pfam" id="PF08661">
    <property type="entry name" value="Rep_fac-A_3"/>
    <property type="match status" value="1"/>
</dbReference>
<dbReference type="AlphaFoldDB" id="A0A4R0S0V2"/>
<evidence type="ECO:0000259" key="4">
    <source>
        <dbReference type="PROSITE" id="PS50011"/>
    </source>
</evidence>
<evidence type="ECO:0000256" key="2">
    <source>
        <dbReference type="ARBA" id="ARBA00009761"/>
    </source>
</evidence>
<dbReference type="SUPFAM" id="SSF56112">
    <property type="entry name" value="Protein kinase-like (PK-like)"/>
    <property type="match status" value="2"/>
</dbReference>
<dbReference type="GO" id="GO:0006260">
    <property type="term" value="P:DNA replication"/>
    <property type="evidence" value="ECO:0007669"/>
    <property type="project" value="InterPro"/>
</dbReference>
<dbReference type="InterPro" id="IPR012340">
    <property type="entry name" value="NA-bd_OB-fold"/>
</dbReference>
<dbReference type="EMBL" id="RWJN01000016">
    <property type="protein sequence ID" value="TCD70708.1"/>
    <property type="molecule type" value="Genomic_DNA"/>
</dbReference>
<comment type="subcellular location">
    <subcellularLocation>
        <location evidence="1">Nucleus</location>
    </subcellularLocation>
</comment>
<evidence type="ECO:0000313" key="6">
    <source>
        <dbReference type="Proteomes" id="UP000292702"/>
    </source>
</evidence>
<dbReference type="Gene3D" id="1.10.510.10">
    <property type="entry name" value="Transferase(Phosphotransferase) domain 1"/>
    <property type="match status" value="2"/>
</dbReference>
<dbReference type="PANTHER" id="PTHR44329">
    <property type="entry name" value="SERINE/THREONINE-PROTEIN KINASE TNNI3K-RELATED"/>
    <property type="match status" value="1"/>
</dbReference>
<feature type="domain" description="Protein kinase" evidence="4">
    <location>
        <begin position="205"/>
        <end position="493"/>
    </location>
</feature>
<sequence>MADHASPRVNYAQHANFVGRAVRITGKVKQMNNNDTVILECSDGGEIEARLQPDHHFDKTYVELIGQVLQPGVLKTMAVINLSDEMDMKVLDYACKAEDSRKYILCNLKQAMDPSDAFLSPYDTQRYLTSIIANSAESRIVTLSIREAQQVLDEIWKVLDSQALPKAASSSEIADYRNTLRRLSTKIALHYQLFPTTLILHEVQHVDTHQRMMGGFADVFVGLYRGSKVALKTLRSDSSPYRGATQQHLKLEFFRESLLWRALVHENVLAFLGVAEDVISHGSISMVIPWMENGSARHYVKALLDHCTLSDEQLTATVDHWLRQTACGLEYLHSEGVIHGDLHGGNILLDHRGQARLSDFGLSLIAEATAYNYGSVHGGGAIRWLAPELMAPEEFGLESSRPTTLSDVYSFACTCVELYSGRPPLHEYYDFQLFHRVVEGTRPTRPVLPGESPMPDEIWSLTVACWSRIAADRPPAKHVAENMSSITKQHREFVLPELPDDVRQESPVMSSDVSTGSNRDAQLTVDGIWKLMLSPSWKTAAEGPVFCKHRANMLRLGLKMCLTHDVFPSALNLRGVKCTLESQRGAGPLGDVFVGTYGEFEVAVKRLRTQGDALKADQEELKRAFHREALVWSSLQHEHILSFLGMSKTTFPGTLSLVSLWMEKGNITDFTRSARREGRLEDGTELSKAFLRWMHQVALGLAYLHCEGVFHANLRGNNVLIDDSNSVRLTDFTLSILDNTRPYQYASIHGGGAYRWLAPELIDPEEFDLTTTRATACADIFSFAYFAIEVGSLLCARHL</sequence>
<dbReference type="Gene3D" id="2.40.50.140">
    <property type="entry name" value="Nucleic acid-binding proteins"/>
    <property type="match status" value="1"/>
</dbReference>
<dbReference type="GO" id="GO:0031981">
    <property type="term" value="C:nuclear lumen"/>
    <property type="evidence" value="ECO:0007669"/>
    <property type="project" value="UniProtKB-ARBA"/>
</dbReference>
<comment type="similarity">
    <text evidence="2">Belongs to the replication factor A protein 3 family.</text>
</comment>
<dbReference type="InterPro" id="IPR051681">
    <property type="entry name" value="Ser/Thr_Kinases-Pseudokinases"/>
</dbReference>
<evidence type="ECO:0000256" key="3">
    <source>
        <dbReference type="ARBA" id="ARBA00023242"/>
    </source>
</evidence>
<dbReference type="PROSITE" id="PS50011">
    <property type="entry name" value="PROTEIN_KINASE_DOM"/>
    <property type="match status" value="2"/>
</dbReference>
<dbReference type="Pfam" id="PF07714">
    <property type="entry name" value="PK_Tyr_Ser-Thr"/>
    <property type="match status" value="2"/>
</dbReference>